<evidence type="ECO:0000313" key="2">
    <source>
        <dbReference type="Proteomes" id="UP001433268"/>
    </source>
</evidence>
<protein>
    <submittedName>
        <fullName evidence="1">Uncharacterized protein</fullName>
    </submittedName>
</protein>
<dbReference type="Proteomes" id="UP001433268">
    <property type="component" value="Unassembled WGS sequence"/>
</dbReference>
<comment type="caution">
    <text evidence="1">The sequence shown here is derived from an EMBL/GenBank/DDBJ whole genome shotgun (WGS) entry which is preliminary data.</text>
</comment>
<dbReference type="RefSeq" id="XP_066668548.1">
    <property type="nucleotide sequence ID" value="XM_066813206.1"/>
</dbReference>
<name>A0ABR1WC27_9PEZI</name>
<accession>A0ABR1WC27</accession>
<sequence>MAQNLPLRRFVAAPDSVAFGGEAPRQKKGRVLVVEGVPRNAKMTATTEPFQEFLPGAQQTGSLSDHDAFLLVSSLPFNRRVRMFWDMIHRASSPPSKAGADRHPSLDRKTLHAVTMSLQFDLCNEIYWITAGDDQMPLTGCFFDLAPRGGVPPVQQVEEAQLLVLALGTIHAVANPLSPWKSVQATFASLSHNIQLKPRINDRIFGAVQRICAPGIAGTVKSHVLARSEQVKRGIRSQPKKGGLHKSYAGFGYKELGLLTNDTSGWTDLLAHGETNLALTSQEAQDRAHSYRGRKEVWASRHESSRRLIESMVNT</sequence>
<keyword evidence="2" id="KW-1185">Reference proteome</keyword>
<reference evidence="1 2" key="1">
    <citation type="submission" date="2023-01" db="EMBL/GenBank/DDBJ databases">
        <title>Analysis of 21 Apiospora genomes using comparative genomics revels a genus with tremendous synthesis potential of carbohydrate active enzymes and secondary metabolites.</title>
        <authorList>
            <person name="Sorensen T."/>
        </authorList>
    </citation>
    <scope>NUCLEOTIDE SEQUENCE [LARGE SCALE GENOMIC DNA]</scope>
    <source>
        <strain evidence="1 2">CBS 114990</strain>
    </source>
</reference>
<organism evidence="1 2">
    <name type="scientific">Apiospora hydei</name>
    <dbReference type="NCBI Taxonomy" id="1337664"/>
    <lineage>
        <taxon>Eukaryota</taxon>
        <taxon>Fungi</taxon>
        <taxon>Dikarya</taxon>
        <taxon>Ascomycota</taxon>
        <taxon>Pezizomycotina</taxon>
        <taxon>Sordariomycetes</taxon>
        <taxon>Xylariomycetidae</taxon>
        <taxon>Amphisphaeriales</taxon>
        <taxon>Apiosporaceae</taxon>
        <taxon>Apiospora</taxon>
    </lineage>
</organism>
<dbReference type="GeneID" id="92046266"/>
<dbReference type="EMBL" id="JAQQWN010000006">
    <property type="protein sequence ID" value="KAK8081073.1"/>
    <property type="molecule type" value="Genomic_DNA"/>
</dbReference>
<evidence type="ECO:0000313" key="1">
    <source>
        <dbReference type="EMBL" id="KAK8081073.1"/>
    </source>
</evidence>
<proteinExistence type="predicted"/>
<gene>
    <name evidence="1" type="ORF">PG997_008891</name>
</gene>